<name>A0A443SRH9_9ACAR</name>
<evidence type="ECO:0000313" key="4">
    <source>
        <dbReference type="EMBL" id="RWS30146.1"/>
    </source>
</evidence>
<keyword evidence="5" id="KW-1185">Reference proteome</keyword>
<evidence type="ECO:0000256" key="2">
    <source>
        <dbReference type="ARBA" id="ARBA00022803"/>
    </source>
</evidence>
<dbReference type="Gene3D" id="1.25.40.10">
    <property type="entry name" value="Tetratricopeptide repeat domain"/>
    <property type="match status" value="1"/>
</dbReference>
<dbReference type="Proteomes" id="UP000288716">
    <property type="component" value="Unassembled WGS sequence"/>
</dbReference>
<accession>A0A443SRH9</accession>
<evidence type="ECO:0000256" key="3">
    <source>
        <dbReference type="ARBA" id="ARBA00024020"/>
    </source>
</evidence>
<dbReference type="InterPro" id="IPR044244">
    <property type="entry name" value="TTC27/Emw1"/>
</dbReference>
<keyword evidence="1" id="KW-0677">Repeat</keyword>
<dbReference type="STRING" id="299467.A0A443SRH9"/>
<dbReference type="EMBL" id="NCKV01000622">
    <property type="protein sequence ID" value="RWS30146.1"/>
    <property type="molecule type" value="Genomic_DNA"/>
</dbReference>
<sequence>EAWNNLAKVYIKLNDKPRAWKTLQEALKCNYEEWRIWENYLFVSIDVGAFDDVISAWHRLIDLKSKFNDDDVLEILVKVDCGEIEVKSETFNFQKFGEKLRTLFGRIAAVAMCSSTFWKLYAKIIMRKKNNEDCDKVLNCLKKSHQSTVAKANWEKNATDIEQVLTDCCDLIEYYQKCVELYGVDTNMKTAINSCRLSTNSVLKTADMSMQYWENSENNEKINGLLTGINDKLNNLLLNVS</sequence>
<keyword evidence="2" id="KW-0802">TPR repeat</keyword>
<proteinExistence type="inferred from homology"/>
<comment type="caution">
    <text evidence="4">The sequence shown here is derived from an EMBL/GenBank/DDBJ whole genome shotgun (WGS) entry which is preliminary data.</text>
</comment>
<reference evidence="4 5" key="1">
    <citation type="journal article" date="2018" name="Gigascience">
        <title>Genomes of trombidid mites reveal novel predicted allergens and laterally-transferred genes associated with secondary metabolism.</title>
        <authorList>
            <person name="Dong X."/>
            <person name="Chaisiri K."/>
            <person name="Xia D."/>
            <person name="Armstrong S.D."/>
            <person name="Fang Y."/>
            <person name="Donnelly M.J."/>
            <person name="Kadowaki T."/>
            <person name="McGarry J.W."/>
            <person name="Darby A.C."/>
            <person name="Makepeace B.L."/>
        </authorList>
    </citation>
    <scope>NUCLEOTIDE SEQUENCE [LARGE SCALE GENOMIC DNA]</scope>
    <source>
        <strain evidence="4">UoL-UT</strain>
    </source>
</reference>
<protein>
    <submittedName>
        <fullName evidence="4">Tetratricopeptide repeat protein 27-like protein</fullName>
    </submittedName>
</protein>
<dbReference type="PANTHER" id="PTHR16193">
    <property type="entry name" value="TETRATRICOPEPTIDE REPEAT PROTEIN 27"/>
    <property type="match status" value="1"/>
</dbReference>
<dbReference type="OrthoDB" id="1936594at2759"/>
<dbReference type="SUPFAM" id="SSF48452">
    <property type="entry name" value="TPR-like"/>
    <property type="match status" value="1"/>
</dbReference>
<dbReference type="InterPro" id="IPR011990">
    <property type="entry name" value="TPR-like_helical_dom_sf"/>
</dbReference>
<dbReference type="AlphaFoldDB" id="A0A443SRH9"/>
<comment type="similarity">
    <text evidence="3">Belongs to the TTC27 family.</text>
</comment>
<evidence type="ECO:0000313" key="5">
    <source>
        <dbReference type="Proteomes" id="UP000288716"/>
    </source>
</evidence>
<dbReference type="VEuPathDB" id="VectorBase:LDEU001894"/>
<gene>
    <name evidence="4" type="ORF">B4U80_12675</name>
</gene>
<dbReference type="PANTHER" id="PTHR16193:SF0">
    <property type="entry name" value="TETRATRICOPEPTIDE REPEAT PROTEIN 27"/>
    <property type="match status" value="1"/>
</dbReference>
<organism evidence="4 5">
    <name type="scientific">Leptotrombidium deliense</name>
    <dbReference type="NCBI Taxonomy" id="299467"/>
    <lineage>
        <taxon>Eukaryota</taxon>
        <taxon>Metazoa</taxon>
        <taxon>Ecdysozoa</taxon>
        <taxon>Arthropoda</taxon>
        <taxon>Chelicerata</taxon>
        <taxon>Arachnida</taxon>
        <taxon>Acari</taxon>
        <taxon>Acariformes</taxon>
        <taxon>Trombidiformes</taxon>
        <taxon>Prostigmata</taxon>
        <taxon>Anystina</taxon>
        <taxon>Parasitengona</taxon>
        <taxon>Trombiculoidea</taxon>
        <taxon>Trombiculidae</taxon>
        <taxon>Leptotrombidium</taxon>
    </lineage>
</organism>
<feature type="non-terminal residue" evidence="4">
    <location>
        <position position="1"/>
    </location>
</feature>
<evidence type="ECO:0000256" key="1">
    <source>
        <dbReference type="ARBA" id="ARBA00022737"/>
    </source>
</evidence>